<evidence type="ECO:0000256" key="1">
    <source>
        <dbReference type="SAM" id="MobiDB-lite"/>
    </source>
</evidence>
<proteinExistence type="predicted"/>
<dbReference type="InterPro" id="IPR008978">
    <property type="entry name" value="HSP20-like_chaperone"/>
</dbReference>
<keyword evidence="3" id="KW-1185">Reference proteome</keyword>
<dbReference type="SUPFAM" id="SSF49764">
    <property type="entry name" value="HSP20-like chaperones"/>
    <property type="match status" value="1"/>
</dbReference>
<protein>
    <recommendedName>
        <fullName evidence="4">SHSP domain-containing protein</fullName>
    </recommendedName>
</protein>
<accession>A0AAV2F1Q1</accession>
<feature type="region of interest" description="Disordered" evidence="1">
    <location>
        <begin position="86"/>
        <end position="110"/>
    </location>
</feature>
<dbReference type="CDD" id="cd00298">
    <property type="entry name" value="ACD_sHsps_p23-like"/>
    <property type="match status" value="1"/>
</dbReference>
<dbReference type="AlphaFoldDB" id="A0AAV2F1Q1"/>
<sequence length="214" mass="24293">MRLDLRSRVIMFFTLPGFEQEHVEVQKIGSDVLAITGQRPLDDGHRWIRFEKFIRFRAICNLGEYRAGFGKNNFIITIPKITGPLHHNHDEEATTKQLPAGNPASAEEQKPVVRVDSDGDDDEMRIVQPGVEELVATDPPATNITAAIASTLRSHLKFSSCQRRRLQKRITSLLKQKKGALFLPPLLPTTREKSPLKKIFRLRARSKNQPPIIE</sequence>
<evidence type="ECO:0000313" key="3">
    <source>
        <dbReference type="Proteomes" id="UP001497516"/>
    </source>
</evidence>
<name>A0AAV2F1Q1_9ROSI</name>
<gene>
    <name evidence="2" type="ORF">LTRI10_LOCUS32829</name>
</gene>
<dbReference type="EMBL" id="OZ034819">
    <property type="protein sequence ID" value="CAL1392161.1"/>
    <property type="molecule type" value="Genomic_DNA"/>
</dbReference>
<evidence type="ECO:0000313" key="2">
    <source>
        <dbReference type="EMBL" id="CAL1392161.1"/>
    </source>
</evidence>
<organism evidence="2 3">
    <name type="scientific">Linum trigynum</name>
    <dbReference type="NCBI Taxonomy" id="586398"/>
    <lineage>
        <taxon>Eukaryota</taxon>
        <taxon>Viridiplantae</taxon>
        <taxon>Streptophyta</taxon>
        <taxon>Embryophyta</taxon>
        <taxon>Tracheophyta</taxon>
        <taxon>Spermatophyta</taxon>
        <taxon>Magnoliopsida</taxon>
        <taxon>eudicotyledons</taxon>
        <taxon>Gunneridae</taxon>
        <taxon>Pentapetalae</taxon>
        <taxon>rosids</taxon>
        <taxon>fabids</taxon>
        <taxon>Malpighiales</taxon>
        <taxon>Linaceae</taxon>
        <taxon>Linum</taxon>
    </lineage>
</organism>
<reference evidence="2 3" key="1">
    <citation type="submission" date="2024-04" db="EMBL/GenBank/DDBJ databases">
        <authorList>
            <person name="Fracassetti M."/>
        </authorList>
    </citation>
    <scope>NUCLEOTIDE SEQUENCE [LARGE SCALE GENOMIC DNA]</scope>
</reference>
<evidence type="ECO:0008006" key="4">
    <source>
        <dbReference type="Google" id="ProtNLM"/>
    </source>
</evidence>
<dbReference type="Proteomes" id="UP001497516">
    <property type="component" value="Chromosome 6"/>
</dbReference>